<organism evidence="1 2">
    <name type="scientific">Colletotrichum chlorophyti</name>
    <dbReference type="NCBI Taxonomy" id="708187"/>
    <lineage>
        <taxon>Eukaryota</taxon>
        <taxon>Fungi</taxon>
        <taxon>Dikarya</taxon>
        <taxon>Ascomycota</taxon>
        <taxon>Pezizomycotina</taxon>
        <taxon>Sordariomycetes</taxon>
        <taxon>Hypocreomycetidae</taxon>
        <taxon>Glomerellales</taxon>
        <taxon>Glomerellaceae</taxon>
        <taxon>Colletotrichum</taxon>
    </lineage>
</organism>
<proteinExistence type="predicted"/>
<dbReference type="EMBL" id="MPGH01000002">
    <property type="protein sequence ID" value="OLN97930.1"/>
    <property type="molecule type" value="Genomic_DNA"/>
</dbReference>
<evidence type="ECO:0000313" key="1">
    <source>
        <dbReference type="EMBL" id="OLN97930.1"/>
    </source>
</evidence>
<keyword evidence="2" id="KW-1185">Reference proteome</keyword>
<dbReference type="AlphaFoldDB" id="A0A1Q8S940"/>
<gene>
    <name evidence="1" type="ORF">CCHL11_02650</name>
</gene>
<dbReference type="Proteomes" id="UP000186583">
    <property type="component" value="Unassembled WGS sequence"/>
</dbReference>
<reference evidence="1 2" key="1">
    <citation type="submission" date="2016-11" db="EMBL/GenBank/DDBJ databases">
        <title>Draft Genome Assembly of Colletotrichum chlorophyti a pathogen of herbaceous plants.</title>
        <authorList>
            <person name="Gan P."/>
            <person name="Narusaka M."/>
            <person name="Tsushima A."/>
            <person name="Narusaka Y."/>
            <person name="Takano Y."/>
            <person name="Shirasu K."/>
        </authorList>
    </citation>
    <scope>NUCLEOTIDE SEQUENCE [LARGE SCALE GENOMIC DNA]</scope>
    <source>
        <strain evidence="1 2">NTL11</strain>
    </source>
</reference>
<dbReference type="STRING" id="708187.A0A1Q8S940"/>
<evidence type="ECO:0008006" key="3">
    <source>
        <dbReference type="Google" id="ProtNLM"/>
    </source>
</evidence>
<comment type="caution">
    <text evidence="1">The sequence shown here is derived from an EMBL/GenBank/DDBJ whole genome shotgun (WGS) entry which is preliminary data.</text>
</comment>
<accession>A0A1Q8S940</accession>
<dbReference type="OrthoDB" id="5291209at2759"/>
<name>A0A1Q8S940_9PEZI</name>
<protein>
    <recommendedName>
        <fullName evidence="3">Peptidase A1 domain-containing protein</fullName>
    </recommendedName>
</protein>
<sequence length="352" mass="39008">MASAPLMELSVETRWSKPICIPSAGIDTGSTGIMISASSLGLSETSDFDRSRPGNEFLSSSGRLWQGYWLDANITFHTDEDECGKRQEVVTSVPIMAVTEESICPAWKKQGFCTERQKHNITHWPKDIHYVGVGFGRGSSEQPDALPDKVPFINVASIGGKRADDIHQGYIITKRGVRVGLTSENTERFRKTKLDLRPGSAHNDWKMVNMSIRINDSPWNHGFALFDTGIPHSYVAVYKDVRLHAETVPSRVIRHNPPVLAEGTVVEVEVPDENGPIATYRVVAPGATGSPDPESMVPSGYVMEKDFSREVGPHINTGRMFYNGFEVMFDSQCGWFGLFEISGTKERLSDDL</sequence>
<evidence type="ECO:0000313" key="2">
    <source>
        <dbReference type="Proteomes" id="UP000186583"/>
    </source>
</evidence>